<comment type="caution">
    <text evidence="1">The sequence shown here is derived from an EMBL/GenBank/DDBJ whole genome shotgun (WGS) entry which is preliminary data.</text>
</comment>
<keyword evidence="2" id="KW-1185">Reference proteome</keyword>
<evidence type="ECO:0000313" key="2">
    <source>
        <dbReference type="Proteomes" id="UP000800981"/>
    </source>
</evidence>
<sequence>MTEGYAPPGWPAEVRPPGAPDWEKTAVAWLFDLCPPDYRAHEVLRRYPAVLARFAAYAVAAGIEASRRGLSTARDDLRGVVPPQAVEAALAAYEREGARLQASARAVALVEEALRGRRFTQRM</sequence>
<gene>
    <name evidence="1" type="ORF">G9H71_08805</name>
</gene>
<protein>
    <submittedName>
        <fullName evidence="1">Uncharacterized protein</fullName>
    </submittedName>
</protein>
<evidence type="ECO:0000313" key="1">
    <source>
        <dbReference type="EMBL" id="NHC13880.1"/>
    </source>
</evidence>
<accession>A0ABX0GW67</accession>
<proteinExistence type="predicted"/>
<dbReference type="EMBL" id="JAANNP010000003">
    <property type="protein sequence ID" value="NHC13880.1"/>
    <property type="molecule type" value="Genomic_DNA"/>
</dbReference>
<organism evidence="1 2">
    <name type="scientific">Motilibacter deserti</name>
    <dbReference type="NCBI Taxonomy" id="2714956"/>
    <lineage>
        <taxon>Bacteria</taxon>
        <taxon>Bacillati</taxon>
        <taxon>Actinomycetota</taxon>
        <taxon>Actinomycetes</taxon>
        <taxon>Motilibacterales</taxon>
        <taxon>Motilibacteraceae</taxon>
        <taxon>Motilibacter</taxon>
    </lineage>
</organism>
<dbReference type="RefSeq" id="WP_166280851.1">
    <property type="nucleotide sequence ID" value="NZ_JAANNP010000003.1"/>
</dbReference>
<name>A0ABX0GW67_9ACTN</name>
<reference evidence="1 2" key="1">
    <citation type="submission" date="2020-03" db="EMBL/GenBank/DDBJ databases">
        <title>Two novel Motilibacter sp.</title>
        <authorList>
            <person name="Liu S."/>
        </authorList>
    </citation>
    <scope>NUCLEOTIDE SEQUENCE [LARGE SCALE GENOMIC DNA]</scope>
    <source>
        <strain evidence="1 2">E257</strain>
    </source>
</reference>
<dbReference type="Proteomes" id="UP000800981">
    <property type="component" value="Unassembled WGS sequence"/>
</dbReference>